<dbReference type="FunFam" id="3.40.1180.10:FF:000001">
    <property type="entry name" value="(2E,6E)-farnesyl-diphosphate-specific ditrans,polycis-undecaprenyl-diphosphate synthase"/>
    <property type="match status" value="1"/>
</dbReference>
<dbReference type="CDD" id="cd00475">
    <property type="entry name" value="Cis_IPPS"/>
    <property type="match status" value="1"/>
</dbReference>
<dbReference type="STRING" id="341036.SAMN05660649_03364"/>
<dbReference type="PROSITE" id="PS01066">
    <property type="entry name" value="UPP_SYNTHASE"/>
    <property type="match status" value="1"/>
</dbReference>
<feature type="binding site" evidence="2">
    <location>
        <position position="42"/>
    </location>
    <ligand>
        <name>Mg(2+)</name>
        <dbReference type="ChEBI" id="CHEBI:18420"/>
    </ligand>
</feature>
<dbReference type="NCBIfam" id="NF011405">
    <property type="entry name" value="PRK14830.1"/>
    <property type="match status" value="1"/>
</dbReference>
<feature type="binding site" evidence="2">
    <location>
        <position position="91"/>
    </location>
    <ligand>
        <name>substrate</name>
    </ligand>
</feature>
<dbReference type="NCBIfam" id="TIGR00055">
    <property type="entry name" value="uppS"/>
    <property type="match status" value="1"/>
</dbReference>
<dbReference type="Gene3D" id="3.40.1180.10">
    <property type="entry name" value="Decaprenyl diphosphate synthase-like"/>
    <property type="match status" value="1"/>
</dbReference>
<dbReference type="InterPro" id="IPR001441">
    <property type="entry name" value="UPP_synth-like"/>
</dbReference>
<name>A0A1I2WB49_9FIRM</name>
<proteinExistence type="inferred from homology"/>
<dbReference type="GO" id="GO:0030145">
    <property type="term" value="F:manganese ion binding"/>
    <property type="evidence" value="ECO:0007669"/>
    <property type="project" value="TreeGrafter"/>
</dbReference>
<comment type="similarity">
    <text evidence="2">Belongs to the UPP synthase family.</text>
</comment>
<dbReference type="SUPFAM" id="SSF64005">
    <property type="entry name" value="Undecaprenyl diphosphate synthase"/>
    <property type="match status" value="1"/>
</dbReference>
<dbReference type="EMBL" id="FOOX01000013">
    <property type="protein sequence ID" value="SFG97857.1"/>
    <property type="molecule type" value="Genomic_DNA"/>
</dbReference>
<dbReference type="PANTHER" id="PTHR10291:SF0">
    <property type="entry name" value="DEHYDRODOLICHYL DIPHOSPHATE SYNTHASE 2"/>
    <property type="match status" value="1"/>
</dbReference>
<dbReference type="GO" id="GO:0008834">
    <property type="term" value="F:ditrans,polycis-undecaprenyl-diphosphate synthase [(2E,6E)-farnesyl-diphosphate specific] activity"/>
    <property type="evidence" value="ECO:0007669"/>
    <property type="project" value="TreeGrafter"/>
</dbReference>
<dbReference type="GO" id="GO:0000287">
    <property type="term" value="F:magnesium ion binding"/>
    <property type="evidence" value="ECO:0007669"/>
    <property type="project" value="UniProtKB-UniRule"/>
</dbReference>
<dbReference type="OrthoDB" id="4191603at2"/>
<evidence type="ECO:0000313" key="4">
    <source>
        <dbReference type="Proteomes" id="UP000199337"/>
    </source>
</evidence>
<dbReference type="AlphaFoldDB" id="A0A1I2WB49"/>
<keyword evidence="2" id="KW-0479">Metal-binding</keyword>
<accession>A0A1I2WB49</accession>
<keyword evidence="2" id="KW-0460">Magnesium</keyword>
<feature type="binding site" evidence="2">
    <location>
        <begin position="43"/>
        <end position="46"/>
    </location>
    <ligand>
        <name>substrate</name>
    </ligand>
</feature>
<keyword evidence="4" id="KW-1185">Reference proteome</keyword>
<dbReference type="GO" id="GO:0016094">
    <property type="term" value="P:polyprenol biosynthetic process"/>
    <property type="evidence" value="ECO:0007669"/>
    <property type="project" value="TreeGrafter"/>
</dbReference>
<comment type="function">
    <text evidence="2">Catalyzes the condensation of isopentenyl diphosphate (IPP) with allylic pyrophosphates generating different type of terpenoids.</text>
</comment>
<dbReference type="InterPro" id="IPR036424">
    <property type="entry name" value="UPP_synth-like_sf"/>
</dbReference>
<feature type="binding site" evidence="2">
    <location>
        <position position="55"/>
    </location>
    <ligand>
        <name>substrate</name>
    </ligand>
</feature>
<feature type="active site" description="Proton acceptor" evidence="2">
    <location>
        <position position="90"/>
    </location>
</feature>
<evidence type="ECO:0000313" key="3">
    <source>
        <dbReference type="EMBL" id="SFG97857.1"/>
    </source>
</evidence>
<evidence type="ECO:0000256" key="1">
    <source>
        <dbReference type="ARBA" id="ARBA00022679"/>
    </source>
</evidence>
<gene>
    <name evidence="3" type="ORF">SAMN05660649_03364</name>
</gene>
<dbReference type="HAMAP" id="MF_01139">
    <property type="entry name" value="ISPT"/>
    <property type="match status" value="1"/>
</dbReference>
<dbReference type="GO" id="GO:0005829">
    <property type="term" value="C:cytosol"/>
    <property type="evidence" value="ECO:0007669"/>
    <property type="project" value="TreeGrafter"/>
</dbReference>
<sequence length="267" mass="30867">MKNQFNLLNEDNKTISYEHEEQKLQKMLNQQTLPKHIAIIMDGNGRWAINKGLPRFFGHHAGVKSLKEIINACCDLEIKVLTAFCFSTENWKRPQEEIDNIMQLLVEYLTNELINLCAKGVRINPIGVLQELPQPVREVLDRAVRHSRDNDRLILNLALNYGGRLELIKAIRGISSAVEKGTLKADQIDATTVEEYLFTAGQPEPDLLIRTSGDSRISNFMLWQIAYSEIWFTDILWPDFRRMHLLRALVDYQERDRRYGGVKDGKM</sequence>
<dbReference type="Proteomes" id="UP000199337">
    <property type="component" value="Unassembled WGS sequence"/>
</dbReference>
<feature type="binding site" evidence="2">
    <location>
        <position position="210"/>
    </location>
    <ligand>
        <name>substrate</name>
    </ligand>
</feature>
<evidence type="ECO:0000256" key="2">
    <source>
        <dbReference type="HAMAP-Rule" id="MF_01139"/>
    </source>
</evidence>
<feature type="binding site" evidence="2">
    <location>
        <position position="59"/>
    </location>
    <ligand>
        <name>substrate</name>
    </ligand>
</feature>
<dbReference type="RefSeq" id="WP_092472523.1">
    <property type="nucleotide sequence ID" value="NZ_FOOX01000013.1"/>
</dbReference>
<keyword evidence="1 2" id="KW-0808">Transferase</keyword>
<comment type="subunit">
    <text evidence="2">Homodimer.</text>
</comment>
<dbReference type="PANTHER" id="PTHR10291">
    <property type="entry name" value="DEHYDRODOLICHYL DIPHOSPHATE SYNTHASE FAMILY MEMBER"/>
    <property type="match status" value="1"/>
</dbReference>
<organism evidence="3 4">
    <name type="scientific">Desulfotruncus arcticus DSM 17038</name>
    <dbReference type="NCBI Taxonomy" id="1121424"/>
    <lineage>
        <taxon>Bacteria</taxon>
        <taxon>Bacillati</taxon>
        <taxon>Bacillota</taxon>
        <taxon>Clostridia</taxon>
        <taxon>Eubacteriales</taxon>
        <taxon>Desulfallaceae</taxon>
        <taxon>Desulfotruncus</taxon>
    </lineage>
</organism>
<feature type="active site" evidence="2">
    <location>
        <position position="42"/>
    </location>
</feature>
<feature type="binding site" evidence="2">
    <location>
        <position position="47"/>
    </location>
    <ligand>
        <name>substrate</name>
    </ligand>
</feature>
<reference evidence="4" key="1">
    <citation type="submission" date="2016-10" db="EMBL/GenBank/DDBJ databases">
        <authorList>
            <person name="Varghese N."/>
            <person name="Submissions S."/>
        </authorList>
    </citation>
    <scope>NUCLEOTIDE SEQUENCE [LARGE SCALE GENOMIC DNA]</scope>
    <source>
        <strain evidence="4">DSM 17038</strain>
    </source>
</reference>
<feature type="binding site" evidence="2">
    <location>
        <position position="229"/>
    </location>
    <ligand>
        <name>Mg(2+)</name>
        <dbReference type="ChEBI" id="CHEBI:18420"/>
    </ligand>
</feature>
<feature type="binding site" evidence="2">
    <location>
        <begin position="87"/>
        <end position="89"/>
    </location>
    <ligand>
        <name>substrate</name>
    </ligand>
</feature>
<protein>
    <recommendedName>
        <fullName evidence="2">Isoprenyl transferase</fullName>
        <ecNumber evidence="2">2.5.1.-</ecNumber>
    </recommendedName>
</protein>
<comment type="cofactor">
    <cofactor evidence="2">
        <name>Mg(2+)</name>
        <dbReference type="ChEBI" id="CHEBI:18420"/>
    </cofactor>
    <text evidence="2">Binds 2 magnesium ions per subunit.</text>
</comment>
<feature type="binding site" evidence="2">
    <location>
        <position position="93"/>
    </location>
    <ligand>
        <name>substrate</name>
    </ligand>
</feature>
<feature type="binding site" evidence="2">
    <location>
        <begin position="216"/>
        <end position="218"/>
    </location>
    <ligand>
        <name>substrate</name>
    </ligand>
</feature>
<dbReference type="InterPro" id="IPR018520">
    <property type="entry name" value="UPP_synth-like_CS"/>
</dbReference>
<dbReference type="EC" id="2.5.1.-" evidence="2"/>
<dbReference type="Pfam" id="PF01255">
    <property type="entry name" value="Prenyltransf"/>
    <property type="match status" value="1"/>
</dbReference>